<name>A0AAV4X1M2_CAEEX</name>
<protein>
    <submittedName>
        <fullName evidence="2">Uncharacterized protein</fullName>
    </submittedName>
</protein>
<keyword evidence="1" id="KW-1133">Transmembrane helix</keyword>
<proteinExistence type="predicted"/>
<evidence type="ECO:0000313" key="2">
    <source>
        <dbReference type="EMBL" id="GIY87870.1"/>
    </source>
</evidence>
<dbReference type="Proteomes" id="UP001054945">
    <property type="component" value="Unassembled WGS sequence"/>
</dbReference>
<sequence length="146" mass="16981">MDKQSYRREYHLSQIPFSARQRCSSATVFSNSDREIPFAGISNESRRQRITRLLRRRRVFMATALSYWAFHLTLMEAITLRADNGVPLGNRIFQLRPRNSIRRNFQLVPETENNMATSTTTCIYDSRSQLLSIPPHPNGSNYPASW</sequence>
<organism evidence="2 3">
    <name type="scientific">Caerostris extrusa</name>
    <name type="common">Bark spider</name>
    <name type="synonym">Caerostris bankana</name>
    <dbReference type="NCBI Taxonomy" id="172846"/>
    <lineage>
        <taxon>Eukaryota</taxon>
        <taxon>Metazoa</taxon>
        <taxon>Ecdysozoa</taxon>
        <taxon>Arthropoda</taxon>
        <taxon>Chelicerata</taxon>
        <taxon>Arachnida</taxon>
        <taxon>Araneae</taxon>
        <taxon>Araneomorphae</taxon>
        <taxon>Entelegynae</taxon>
        <taxon>Araneoidea</taxon>
        <taxon>Araneidae</taxon>
        <taxon>Caerostris</taxon>
    </lineage>
</organism>
<reference evidence="2 3" key="1">
    <citation type="submission" date="2021-06" db="EMBL/GenBank/DDBJ databases">
        <title>Caerostris extrusa draft genome.</title>
        <authorList>
            <person name="Kono N."/>
            <person name="Arakawa K."/>
        </authorList>
    </citation>
    <scope>NUCLEOTIDE SEQUENCE [LARGE SCALE GENOMIC DNA]</scope>
</reference>
<comment type="caution">
    <text evidence="2">The sequence shown here is derived from an EMBL/GenBank/DDBJ whole genome shotgun (WGS) entry which is preliminary data.</text>
</comment>
<evidence type="ECO:0000313" key="3">
    <source>
        <dbReference type="Proteomes" id="UP001054945"/>
    </source>
</evidence>
<evidence type="ECO:0000256" key="1">
    <source>
        <dbReference type="SAM" id="Phobius"/>
    </source>
</evidence>
<keyword evidence="1" id="KW-0472">Membrane</keyword>
<keyword evidence="3" id="KW-1185">Reference proteome</keyword>
<dbReference type="EMBL" id="BPLR01016988">
    <property type="protein sequence ID" value="GIY87870.1"/>
    <property type="molecule type" value="Genomic_DNA"/>
</dbReference>
<keyword evidence="1" id="KW-0812">Transmembrane</keyword>
<dbReference type="AlphaFoldDB" id="A0AAV4X1M2"/>
<gene>
    <name evidence="2" type="ORF">CEXT_494641</name>
</gene>
<feature type="transmembrane region" description="Helical" evidence="1">
    <location>
        <begin position="59"/>
        <end position="80"/>
    </location>
</feature>
<accession>A0AAV4X1M2</accession>